<evidence type="ECO:0008006" key="3">
    <source>
        <dbReference type="Google" id="ProtNLM"/>
    </source>
</evidence>
<evidence type="ECO:0000313" key="2">
    <source>
        <dbReference type="Proteomes" id="UP001330812"/>
    </source>
</evidence>
<dbReference type="PANTHER" id="PTHR23026">
    <property type="entry name" value="NADPH NITROREDUCTASE"/>
    <property type="match status" value="1"/>
</dbReference>
<dbReference type="SUPFAM" id="SSF55469">
    <property type="entry name" value="FMN-dependent nitroreductase-like"/>
    <property type="match status" value="2"/>
</dbReference>
<dbReference type="NCBIfam" id="NF047509">
    <property type="entry name" value="Rv3131_FMN_oxido"/>
    <property type="match status" value="1"/>
</dbReference>
<dbReference type="Proteomes" id="UP001330812">
    <property type="component" value="Chromosome"/>
</dbReference>
<sequence>MTAPFPSAVDQALAAAVRAPSPHNTQPWRFVVAGPRIEVWLDRSRVLTVADPAAREARLSCGAAVYNLALVLRDNGLGAQVRVLAKPAEPDLLAVIRIDGGAGRARPDRQLAEAVFRRHTNRRPLSAQPVSETCRARLRSAALAEGGVLEFLDGSSRYARVTALARQAEAVQAADERFRAESARWTGRPPESPDGVPTVAFGPPAGVPAVVPLRSSHQNPAIPTRQFEQDPCLAVVLTREHGVAADVRAGLVLQRVLLTATADGLATSCVSQPFETPGTRGPLLELFREIGEPHTLVRVGHGLPVRMTARRPVAEVTIVQSASDTSPR</sequence>
<dbReference type="PANTHER" id="PTHR23026:SF123">
    <property type="entry name" value="NAD(P)H NITROREDUCTASE RV3131-RELATED"/>
    <property type="match status" value="1"/>
</dbReference>
<dbReference type="InterPro" id="IPR000415">
    <property type="entry name" value="Nitroreductase-like"/>
</dbReference>
<gene>
    <name evidence="1" type="ORF">VSH64_08710</name>
</gene>
<dbReference type="Gene3D" id="3.40.109.10">
    <property type="entry name" value="NADH Oxidase"/>
    <property type="match status" value="2"/>
</dbReference>
<dbReference type="InterPro" id="IPR050627">
    <property type="entry name" value="Nitroreductase/BluB"/>
</dbReference>
<proteinExistence type="predicted"/>
<organism evidence="1 2">
    <name type="scientific">Amycolatopsis rhabdoformis</name>
    <dbReference type="NCBI Taxonomy" id="1448059"/>
    <lineage>
        <taxon>Bacteria</taxon>
        <taxon>Bacillati</taxon>
        <taxon>Actinomycetota</taxon>
        <taxon>Actinomycetes</taxon>
        <taxon>Pseudonocardiales</taxon>
        <taxon>Pseudonocardiaceae</taxon>
        <taxon>Amycolatopsis</taxon>
    </lineage>
</organism>
<evidence type="ECO:0000313" key="1">
    <source>
        <dbReference type="EMBL" id="WSE32188.1"/>
    </source>
</evidence>
<protein>
    <recommendedName>
        <fullName evidence="3">Nitroreductase</fullName>
    </recommendedName>
</protein>
<dbReference type="RefSeq" id="WP_326834996.1">
    <property type="nucleotide sequence ID" value="NZ_CP142149.1"/>
</dbReference>
<dbReference type="EMBL" id="CP142149">
    <property type="protein sequence ID" value="WSE32188.1"/>
    <property type="molecule type" value="Genomic_DNA"/>
</dbReference>
<name>A0ABZ1IDF6_9PSEU</name>
<accession>A0ABZ1IDF6</accession>
<reference evidence="1 2" key="1">
    <citation type="journal article" date="2015" name="Int. J. Syst. Evol. Microbiol.">
        <title>Amycolatopsis rhabdoformis sp. nov., an actinomycete isolated from a tropical forest soil.</title>
        <authorList>
            <person name="Souza W.R."/>
            <person name="Silva R.E."/>
            <person name="Goodfellow M."/>
            <person name="Busarakam K."/>
            <person name="Figueiro F.S."/>
            <person name="Ferreira D."/>
            <person name="Rodrigues-Filho E."/>
            <person name="Moraes L.A.B."/>
            <person name="Zucchi T.D."/>
        </authorList>
    </citation>
    <scope>NUCLEOTIDE SEQUENCE [LARGE SCALE GENOMIC DNA]</scope>
    <source>
        <strain evidence="1 2">NCIMB 14900</strain>
    </source>
</reference>
<keyword evidence="2" id="KW-1185">Reference proteome</keyword>